<organism evidence="1 2">
    <name type="scientific">Hyalomma asiaticum</name>
    <name type="common">Tick</name>
    <dbReference type="NCBI Taxonomy" id="266040"/>
    <lineage>
        <taxon>Eukaryota</taxon>
        <taxon>Metazoa</taxon>
        <taxon>Ecdysozoa</taxon>
        <taxon>Arthropoda</taxon>
        <taxon>Chelicerata</taxon>
        <taxon>Arachnida</taxon>
        <taxon>Acari</taxon>
        <taxon>Parasitiformes</taxon>
        <taxon>Ixodida</taxon>
        <taxon>Ixodoidea</taxon>
        <taxon>Ixodidae</taxon>
        <taxon>Hyalomminae</taxon>
        <taxon>Hyalomma</taxon>
    </lineage>
</organism>
<evidence type="ECO:0000313" key="2">
    <source>
        <dbReference type="Proteomes" id="UP000821845"/>
    </source>
</evidence>
<protein>
    <submittedName>
        <fullName evidence="1">Uncharacterized protein</fullName>
    </submittedName>
</protein>
<reference evidence="1" key="1">
    <citation type="submission" date="2020-05" db="EMBL/GenBank/DDBJ databases">
        <title>Large-scale comparative analyses of tick genomes elucidate their genetic diversity and vector capacities.</title>
        <authorList>
            <person name="Jia N."/>
            <person name="Wang J."/>
            <person name="Shi W."/>
            <person name="Du L."/>
            <person name="Sun Y."/>
            <person name="Zhan W."/>
            <person name="Jiang J."/>
            <person name="Wang Q."/>
            <person name="Zhang B."/>
            <person name="Ji P."/>
            <person name="Sakyi L.B."/>
            <person name="Cui X."/>
            <person name="Yuan T."/>
            <person name="Jiang B."/>
            <person name="Yang W."/>
            <person name="Lam T.T.-Y."/>
            <person name="Chang Q."/>
            <person name="Ding S."/>
            <person name="Wang X."/>
            <person name="Zhu J."/>
            <person name="Ruan X."/>
            <person name="Zhao L."/>
            <person name="Wei J."/>
            <person name="Que T."/>
            <person name="Du C."/>
            <person name="Cheng J."/>
            <person name="Dai P."/>
            <person name="Han X."/>
            <person name="Huang E."/>
            <person name="Gao Y."/>
            <person name="Liu J."/>
            <person name="Shao H."/>
            <person name="Ye R."/>
            <person name="Li L."/>
            <person name="Wei W."/>
            <person name="Wang X."/>
            <person name="Wang C."/>
            <person name="Yang T."/>
            <person name="Huo Q."/>
            <person name="Li W."/>
            <person name="Guo W."/>
            <person name="Chen H."/>
            <person name="Zhou L."/>
            <person name="Ni X."/>
            <person name="Tian J."/>
            <person name="Zhou Y."/>
            <person name="Sheng Y."/>
            <person name="Liu T."/>
            <person name="Pan Y."/>
            <person name="Xia L."/>
            <person name="Li J."/>
            <person name="Zhao F."/>
            <person name="Cao W."/>
        </authorList>
    </citation>
    <scope>NUCLEOTIDE SEQUENCE</scope>
    <source>
        <strain evidence="1">Hyas-2018</strain>
    </source>
</reference>
<gene>
    <name evidence="1" type="ORF">HPB50_025852</name>
</gene>
<dbReference type="Proteomes" id="UP000821845">
    <property type="component" value="Chromosome 1"/>
</dbReference>
<proteinExistence type="predicted"/>
<dbReference type="EMBL" id="CM023481">
    <property type="protein sequence ID" value="KAH6948679.1"/>
    <property type="molecule type" value="Genomic_DNA"/>
</dbReference>
<sequence length="581" mass="64583">MPSWQGAKPDDTCSVPNCDSGYRSCATVYSLFRAPKEIERLQQWAYNIKRGDKEFDEESVVCEKHFESHFIKRSFKTVIRRNDPAAVFACPVRSLPARHPAKQRHRGTCPHCSEPFEENECQAIKIPPKKASSLKAHCWNHTQGCRFVDVLPAVLQHYERDCNYHSTPCLSCGESVLHRDLPRHRSDCCHQELSENWEEEIGQGDTAGGDSAFAGRGDTAGGDWAFAGQGDTAGGNWAFAGQGDTTGGDWDTAGGDWAFAEPSEPEPAVDDAALSALQSQMDELARELCELGQALQNASGTLTDFELGLDNNLSEELENHSDVSDESGDANEERVHGASQSDSGFGGHESSYSRRVGPGSTETAVEQTGDSANAEAVEPALPWALEKRHILRKLEVAANHSLHYLQSIHSQSPLHEAAMAYCKLIPLAPHETIDDKLCPIPRCPPIQRHAIYRFTTKGVDKLLNPGVYDLKISGAATRWHRREIYFTVVIASRKSEGSLEVFIRWGQTLDAERQPPQVRKVMLVHRIHTENCPMEKVQNLPVDAVFLPGFHDRFKKGIVDLKDKDDFMQDGELKIEVYIVD</sequence>
<keyword evidence="2" id="KW-1185">Reference proteome</keyword>
<name>A0ACB7TRI6_HYAAI</name>
<comment type="caution">
    <text evidence="1">The sequence shown here is derived from an EMBL/GenBank/DDBJ whole genome shotgun (WGS) entry which is preliminary data.</text>
</comment>
<evidence type="ECO:0000313" key="1">
    <source>
        <dbReference type="EMBL" id="KAH6948679.1"/>
    </source>
</evidence>
<accession>A0ACB7TRI6</accession>